<dbReference type="PROSITE" id="PS00107">
    <property type="entry name" value="PROTEIN_KINASE_ATP"/>
    <property type="match status" value="1"/>
</dbReference>
<dbReference type="EMBL" id="JBAMMX010000005">
    <property type="protein sequence ID" value="KAK6939977.1"/>
    <property type="molecule type" value="Genomic_DNA"/>
</dbReference>
<evidence type="ECO:0000256" key="9">
    <source>
        <dbReference type="PROSITE-ProRule" id="PRU10141"/>
    </source>
</evidence>
<evidence type="ECO:0000313" key="13">
    <source>
        <dbReference type="Proteomes" id="UP001370490"/>
    </source>
</evidence>
<evidence type="ECO:0000256" key="7">
    <source>
        <dbReference type="ARBA" id="ARBA00047559"/>
    </source>
</evidence>
<feature type="region of interest" description="Disordered" evidence="10">
    <location>
        <begin position="16"/>
        <end position="40"/>
    </location>
</feature>
<comment type="caution">
    <text evidence="12">The sequence shown here is derived from an EMBL/GenBank/DDBJ whole genome shotgun (WGS) entry which is preliminary data.</text>
</comment>
<dbReference type="SMART" id="SM00220">
    <property type="entry name" value="S_TKc"/>
    <property type="match status" value="1"/>
</dbReference>
<keyword evidence="6 9" id="KW-0067">ATP-binding</keyword>
<dbReference type="PROSITE" id="PS50011">
    <property type="entry name" value="PROTEIN_KINASE_DOM"/>
    <property type="match status" value="1"/>
</dbReference>
<keyword evidence="5 12" id="KW-0418">Kinase</keyword>
<dbReference type="PANTHER" id="PTHR48016">
    <property type="entry name" value="MAP KINASE KINASE KINASE SSK2-RELATED-RELATED"/>
    <property type="match status" value="1"/>
</dbReference>
<dbReference type="GO" id="GO:0005524">
    <property type="term" value="F:ATP binding"/>
    <property type="evidence" value="ECO:0007669"/>
    <property type="project" value="UniProtKB-UniRule"/>
</dbReference>
<evidence type="ECO:0000259" key="11">
    <source>
        <dbReference type="PROSITE" id="PS50011"/>
    </source>
</evidence>
<evidence type="ECO:0000256" key="8">
    <source>
        <dbReference type="ARBA" id="ARBA00048329"/>
    </source>
</evidence>
<dbReference type="GO" id="GO:0005737">
    <property type="term" value="C:cytoplasm"/>
    <property type="evidence" value="ECO:0007669"/>
    <property type="project" value="TreeGrafter"/>
</dbReference>
<dbReference type="Proteomes" id="UP001370490">
    <property type="component" value="Unassembled WGS sequence"/>
</dbReference>
<name>A0AAN8ZJJ2_9MAGN</name>
<dbReference type="InterPro" id="IPR000719">
    <property type="entry name" value="Prot_kinase_dom"/>
</dbReference>
<organism evidence="12 13">
    <name type="scientific">Dillenia turbinata</name>
    <dbReference type="NCBI Taxonomy" id="194707"/>
    <lineage>
        <taxon>Eukaryota</taxon>
        <taxon>Viridiplantae</taxon>
        <taxon>Streptophyta</taxon>
        <taxon>Embryophyta</taxon>
        <taxon>Tracheophyta</taxon>
        <taxon>Spermatophyta</taxon>
        <taxon>Magnoliopsida</taxon>
        <taxon>eudicotyledons</taxon>
        <taxon>Gunneridae</taxon>
        <taxon>Pentapetalae</taxon>
        <taxon>Dilleniales</taxon>
        <taxon>Dilleniaceae</taxon>
        <taxon>Dillenia</taxon>
    </lineage>
</organism>
<feature type="compositionally biased region" description="Basic and acidic residues" evidence="10">
    <location>
        <begin position="22"/>
        <end position="40"/>
    </location>
</feature>
<dbReference type="Gene3D" id="1.10.510.10">
    <property type="entry name" value="Transferase(Phosphotransferase) domain 1"/>
    <property type="match status" value="1"/>
</dbReference>
<protein>
    <recommendedName>
        <fullName evidence="2">mitogen-activated protein kinase kinase kinase</fullName>
        <ecNumber evidence="2">2.7.11.25</ecNumber>
    </recommendedName>
</protein>
<keyword evidence="13" id="KW-1185">Reference proteome</keyword>
<accession>A0AAN8ZJJ2</accession>
<feature type="compositionally biased region" description="Polar residues" evidence="10">
    <location>
        <begin position="149"/>
        <end position="166"/>
    </location>
</feature>
<comment type="catalytic activity">
    <reaction evidence="8">
        <text>L-seryl-[protein] + ATP = O-phospho-L-seryl-[protein] + ADP + H(+)</text>
        <dbReference type="Rhea" id="RHEA:17989"/>
        <dbReference type="Rhea" id="RHEA-COMP:9863"/>
        <dbReference type="Rhea" id="RHEA-COMP:11604"/>
        <dbReference type="ChEBI" id="CHEBI:15378"/>
        <dbReference type="ChEBI" id="CHEBI:29999"/>
        <dbReference type="ChEBI" id="CHEBI:30616"/>
        <dbReference type="ChEBI" id="CHEBI:83421"/>
        <dbReference type="ChEBI" id="CHEBI:456216"/>
        <dbReference type="EC" id="2.7.11.25"/>
    </reaction>
</comment>
<feature type="binding site" evidence="9">
    <location>
        <position position="228"/>
    </location>
    <ligand>
        <name>ATP</name>
        <dbReference type="ChEBI" id="CHEBI:30616"/>
    </ligand>
</feature>
<gene>
    <name evidence="12" type="ORF">RJ641_029508</name>
</gene>
<dbReference type="PANTHER" id="PTHR48016:SF11">
    <property type="entry name" value="PROTEIN KINASE DOMAIN-CONTAINING PROTEIN"/>
    <property type="match status" value="1"/>
</dbReference>
<evidence type="ECO:0000256" key="6">
    <source>
        <dbReference type="ARBA" id="ARBA00022840"/>
    </source>
</evidence>
<proteinExistence type="inferred from homology"/>
<dbReference type="InterPro" id="IPR011009">
    <property type="entry name" value="Kinase-like_dom_sf"/>
</dbReference>
<comment type="similarity">
    <text evidence="1">Belongs to the protein kinase superfamily. STE Ser/Thr protein kinase family. MAP kinase kinase kinase subfamily.</text>
</comment>
<evidence type="ECO:0000256" key="5">
    <source>
        <dbReference type="ARBA" id="ARBA00022777"/>
    </source>
</evidence>
<dbReference type="InterPro" id="IPR017441">
    <property type="entry name" value="Protein_kinase_ATP_BS"/>
</dbReference>
<dbReference type="AlphaFoldDB" id="A0AAN8ZJJ2"/>
<keyword evidence="3" id="KW-0808">Transferase</keyword>
<feature type="region of interest" description="Disordered" evidence="10">
    <location>
        <begin position="149"/>
        <end position="173"/>
    </location>
</feature>
<evidence type="ECO:0000256" key="1">
    <source>
        <dbReference type="ARBA" id="ARBA00006529"/>
    </source>
</evidence>
<evidence type="ECO:0000313" key="12">
    <source>
        <dbReference type="EMBL" id="KAK6939977.1"/>
    </source>
</evidence>
<dbReference type="EC" id="2.7.11.25" evidence="2"/>
<dbReference type="GO" id="GO:0004709">
    <property type="term" value="F:MAP kinase kinase kinase activity"/>
    <property type="evidence" value="ECO:0007669"/>
    <property type="project" value="UniProtKB-EC"/>
</dbReference>
<comment type="catalytic activity">
    <reaction evidence="7">
        <text>L-threonyl-[protein] + ATP = O-phospho-L-threonyl-[protein] + ADP + H(+)</text>
        <dbReference type="Rhea" id="RHEA:46608"/>
        <dbReference type="Rhea" id="RHEA-COMP:11060"/>
        <dbReference type="Rhea" id="RHEA-COMP:11605"/>
        <dbReference type="ChEBI" id="CHEBI:15378"/>
        <dbReference type="ChEBI" id="CHEBI:30013"/>
        <dbReference type="ChEBI" id="CHEBI:30616"/>
        <dbReference type="ChEBI" id="CHEBI:61977"/>
        <dbReference type="ChEBI" id="CHEBI:456216"/>
        <dbReference type="EC" id="2.7.11.25"/>
    </reaction>
</comment>
<dbReference type="SUPFAM" id="SSF56112">
    <property type="entry name" value="Protein kinase-like (PK-like)"/>
    <property type="match status" value="1"/>
</dbReference>
<evidence type="ECO:0000256" key="4">
    <source>
        <dbReference type="ARBA" id="ARBA00022741"/>
    </source>
</evidence>
<keyword evidence="4 9" id="KW-0547">Nucleotide-binding</keyword>
<evidence type="ECO:0000256" key="2">
    <source>
        <dbReference type="ARBA" id="ARBA00012406"/>
    </source>
</evidence>
<dbReference type="Pfam" id="PF00069">
    <property type="entry name" value="Pkinase"/>
    <property type="match status" value="1"/>
</dbReference>
<evidence type="ECO:0000256" key="3">
    <source>
        <dbReference type="ARBA" id="ARBA00022679"/>
    </source>
</evidence>
<feature type="domain" description="Protein kinase" evidence="11">
    <location>
        <begin position="199"/>
        <end position="451"/>
    </location>
</feature>
<sequence length="473" mass="52882">MRSWWFRKPNKIEQANYQNEHPSTEETLFRSIKRKDTAKPKSNERLIFASPTYNSFTITPTAAYSELSMAEEKSYPLPQPSVSSDPSIRLNKTFGSTSDSVSVSSSCSFGSSSDDLVHDHDQSNFDRPYDEIKFSTYPRNPAQISRSFPISTSPQNCQSQGMNSELPTKRHENCNSPCHRLPLPPNSPSKLLNYSQAKWKRGKLIGRGSFGHVYAGFNCETGEMCAIKEVRVISDDPSSKQCLKQLNQEISLLSRLSHQNIVQYYGGELVGDRLSVYLEYVSGGSIYKLLQEYGPFKEPVIQSYTRQIVSGLAYLHGKNTAHRDVKGANILVDSNGEIKLADFGMAKYMTANASAVSFNGSPYWMAPEVVMNTGGYNLAVDIWSLGCTIIEMATSKPPWSHETHLHVLLQLNCYGTPSSAIKLMKKLQKCTEAFPSTRTRRHSLVASGPSLFSRIALQANDLLNQKLFIHLDD</sequence>
<dbReference type="InterPro" id="IPR050538">
    <property type="entry name" value="MAP_kinase_kinase_kinase"/>
</dbReference>
<evidence type="ECO:0000256" key="10">
    <source>
        <dbReference type="SAM" id="MobiDB-lite"/>
    </source>
</evidence>
<reference evidence="12 13" key="1">
    <citation type="submission" date="2023-12" db="EMBL/GenBank/DDBJ databases">
        <title>A high-quality genome assembly for Dillenia turbinata (Dilleniales).</title>
        <authorList>
            <person name="Chanderbali A."/>
        </authorList>
    </citation>
    <scope>NUCLEOTIDE SEQUENCE [LARGE SCALE GENOMIC DNA]</scope>
    <source>
        <strain evidence="12">LSX21</strain>
        <tissue evidence="12">Leaf</tissue>
    </source>
</reference>